<reference evidence="5 6" key="1">
    <citation type="submission" date="2024-03" db="EMBL/GenBank/DDBJ databases">
        <title>First Report of Pectobacterium brasiliscabiei causing potato scab in china.</title>
        <authorList>
            <person name="Handique U."/>
        </authorList>
    </citation>
    <scope>NUCLEOTIDE SEQUENCE [LARGE SCALE GENOMIC DNA]</scope>
    <source>
        <strain evidence="5 6">ZRIMU1503</strain>
    </source>
</reference>
<evidence type="ECO:0000256" key="1">
    <source>
        <dbReference type="ARBA" id="ARBA00004196"/>
    </source>
</evidence>
<evidence type="ECO:0000256" key="3">
    <source>
        <dbReference type="ARBA" id="ARBA00022729"/>
    </source>
</evidence>
<dbReference type="EMBL" id="JBBAYM010000939">
    <property type="protein sequence ID" value="MEI5617675.1"/>
    <property type="molecule type" value="Genomic_DNA"/>
</dbReference>
<keyword evidence="3" id="KW-0732">Signal</keyword>
<dbReference type="PANTHER" id="PTHR46847:SF1">
    <property type="entry name" value="D-ALLOSE-BINDING PERIPLASMIC PROTEIN-RELATED"/>
    <property type="match status" value="1"/>
</dbReference>
<evidence type="ECO:0000256" key="2">
    <source>
        <dbReference type="ARBA" id="ARBA00007639"/>
    </source>
</evidence>
<comment type="subcellular location">
    <subcellularLocation>
        <location evidence="1">Cell envelope</location>
    </subcellularLocation>
</comment>
<evidence type="ECO:0000313" key="6">
    <source>
        <dbReference type="Proteomes" id="UP001365781"/>
    </source>
</evidence>
<dbReference type="Proteomes" id="UP001365781">
    <property type="component" value="Unassembled WGS sequence"/>
</dbReference>
<keyword evidence="6" id="KW-1185">Reference proteome</keyword>
<evidence type="ECO:0000313" key="5">
    <source>
        <dbReference type="EMBL" id="MEI5617675.1"/>
    </source>
</evidence>
<gene>
    <name evidence="5" type="ORF">WB403_52180</name>
</gene>
<feature type="domain" description="Periplasmic binding protein" evidence="4">
    <location>
        <begin position="1"/>
        <end position="76"/>
    </location>
</feature>
<dbReference type="SUPFAM" id="SSF53822">
    <property type="entry name" value="Periplasmic binding protein-like I"/>
    <property type="match status" value="1"/>
</dbReference>
<dbReference type="RefSeq" id="WP_336559480.1">
    <property type="nucleotide sequence ID" value="NZ_JBBAYM010000939.1"/>
</dbReference>
<dbReference type="Pfam" id="PF13407">
    <property type="entry name" value="Peripla_BP_4"/>
    <property type="match status" value="1"/>
</dbReference>
<evidence type="ECO:0000259" key="4">
    <source>
        <dbReference type="Pfam" id="PF13407"/>
    </source>
</evidence>
<feature type="non-terminal residue" evidence="5">
    <location>
        <position position="76"/>
    </location>
</feature>
<proteinExistence type="inferred from homology"/>
<name>A0ABU8GWW0_9ACTN</name>
<comment type="caution">
    <text evidence="5">The sequence shown here is derived from an EMBL/GenBank/DDBJ whole genome shotgun (WGS) entry which is preliminary data.</text>
</comment>
<accession>A0ABU8GWW0</accession>
<dbReference type="InterPro" id="IPR028082">
    <property type="entry name" value="Peripla_BP_I"/>
</dbReference>
<dbReference type="InterPro" id="IPR025997">
    <property type="entry name" value="SBP_2_dom"/>
</dbReference>
<sequence>IVVLRGIPTVIDDERVKAFEEAIKGTEIKVLDKQYANWNRDDGFKVMQDYLARFPKIDAVWAQDDDIAVGVLEALK</sequence>
<comment type="similarity">
    <text evidence="2">Belongs to the bacterial solute-binding protein 2 family.</text>
</comment>
<dbReference type="PANTHER" id="PTHR46847">
    <property type="entry name" value="D-ALLOSE-BINDING PERIPLASMIC PROTEIN-RELATED"/>
    <property type="match status" value="1"/>
</dbReference>
<feature type="non-terminal residue" evidence="5">
    <location>
        <position position="1"/>
    </location>
</feature>
<dbReference type="Gene3D" id="3.40.50.2300">
    <property type="match status" value="1"/>
</dbReference>
<organism evidence="5 6">
    <name type="scientific">Streptomyces brasiliscabiei</name>
    <dbReference type="NCBI Taxonomy" id="2736302"/>
    <lineage>
        <taxon>Bacteria</taxon>
        <taxon>Bacillati</taxon>
        <taxon>Actinomycetota</taxon>
        <taxon>Actinomycetes</taxon>
        <taxon>Kitasatosporales</taxon>
        <taxon>Streptomycetaceae</taxon>
        <taxon>Streptomyces</taxon>
    </lineage>
</organism>
<protein>
    <submittedName>
        <fullName evidence="5">Substrate-binding domain-containing protein</fullName>
    </submittedName>
</protein>